<gene>
    <name evidence="3" type="ORF">MtrunA17_Chr3g0123611</name>
</gene>
<protein>
    <recommendedName>
        <fullName evidence="2">WIT1/2 N-terminal helical bundle domain-containing protein</fullName>
    </recommendedName>
</protein>
<dbReference type="SUPFAM" id="SSF57997">
    <property type="entry name" value="Tropomyosin"/>
    <property type="match status" value="1"/>
</dbReference>
<organism evidence="3">
    <name type="scientific">Medicago truncatula</name>
    <name type="common">Barrel medic</name>
    <name type="synonym">Medicago tribuloides</name>
    <dbReference type="NCBI Taxonomy" id="3880"/>
    <lineage>
        <taxon>Eukaryota</taxon>
        <taxon>Viridiplantae</taxon>
        <taxon>Streptophyta</taxon>
        <taxon>Embryophyta</taxon>
        <taxon>Tracheophyta</taxon>
        <taxon>Spermatophyta</taxon>
        <taxon>Magnoliopsida</taxon>
        <taxon>eudicotyledons</taxon>
        <taxon>Gunneridae</taxon>
        <taxon>Pentapetalae</taxon>
        <taxon>rosids</taxon>
        <taxon>fabids</taxon>
        <taxon>Fabales</taxon>
        <taxon>Fabaceae</taxon>
        <taxon>Papilionoideae</taxon>
        <taxon>50 kb inversion clade</taxon>
        <taxon>NPAAA clade</taxon>
        <taxon>Hologalegina</taxon>
        <taxon>IRL clade</taxon>
        <taxon>Trifolieae</taxon>
        <taxon>Medicago</taxon>
    </lineage>
</organism>
<proteinExistence type="predicted"/>
<dbReference type="PANTHER" id="PTHR35705">
    <property type="entry name" value="WPP DOMAIN-INTERACTING TAIL-ANCHORED PROTEIN 1"/>
    <property type="match status" value="1"/>
</dbReference>
<name>A0A396IUD7_MEDTR</name>
<evidence type="ECO:0000256" key="1">
    <source>
        <dbReference type="SAM" id="Coils"/>
    </source>
</evidence>
<dbReference type="AlphaFoldDB" id="A0A396IUD7"/>
<dbReference type="InterPro" id="IPR058610">
    <property type="entry name" value="WIT1_2_N"/>
</dbReference>
<dbReference type="EMBL" id="PSQE01000003">
    <property type="protein sequence ID" value="RHN69339.1"/>
    <property type="molecule type" value="Genomic_DNA"/>
</dbReference>
<feature type="coiled-coil region" evidence="1">
    <location>
        <begin position="396"/>
        <end position="572"/>
    </location>
</feature>
<dbReference type="Gramene" id="rna17791">
    <property type="protein sequence ID" value="RHN69339.1"/>
    <property type="gene ID" value="gene17791"/>
</dbReference>
<feature type="domain" description="WIT1/2 N-terminal helical bundle" evidence="2">
    <location>
        <begin position="29"/>
        <end position="162"/>
    </location>
</feature>
<comment type="caution">
    <text evidence="3">The sequence shown here is derived from an EMBL/GenBank/DDBJ whole genome shotgun (WGS) entry which is preliminary data.</text>
</comment>
<accession>A0A396IUD7</accession>
<evidence type="ECO:0000259" key="2">
    <source>
        <dbReference type="Pfam" id="PF26581"/>
    </source>
</evidence>
<dbReference type="Proteomes" id="UP000265566">
    <property type="component" value="Chromosome 3"/>
</dbReference>
<keyword evidence="1" id="KW-0175">Coiled coil</keyword>
<sequence>MNTEIADLETLVSLSDEDNVMGDLGVVSSTMVTRLDLSLACFSEKVSNLGNFVMHLATMESEFETSEKDHMMGIGSVLKVLEFDLLCGALDSLVRELDEFLDSLHYGIVEVRERVCSCTHLVQSFITLQDKLLDYEECLRQSVEMFIEIKIHSASFQRTLCSLKKIKIGNSEIVKEGSKPVKVNAAEMKLQTIEQQRNILTMLEKSLAKERDLEKNLYHSREIQEKLKQSMSSLEHELVQAEEETIDVWERLFEADNAHEILMGISKSLLSRLQISHFNLNGLSRRESELQAKLETFVEQLNTRDIILNKIESSTGELNVSLIGQTNGSEASSKDAEDTQIPSDPEVFALRGKVSLLEKQLKDSEIHLRNVKSSSNEYQNMYDASCAEVSNTKTHIAELKETVLDAESRADIAEAKCKLLTETNSKLNEELNLLKGDGGIMKLHLLERQLKEIYLQLQNSESSVEANKEKQSMLYSTIRDMENVINDHKSKVSKAESRAESAEENCIILSECNDELNEELKFLRIGFKNMEESLVREKEEKMTTAKDIGMRAKLFKELVKQLVIERERLKDQVCATIENTFHVNYIILQIFHGLS</sequence>
<dbReference type="Pfam" id="PF26581">
    <property type="entry name" value="WIT1_2_N"/>
    <property type="match status" value="1"/>
</dbReference>
<dbReference type="InterPro" id="IPR039976">
    <property type="entry name" value="WIT1/WIT2"/>
</dbReference>
<dbReference type="PANTHER" id="PTHR35705:SF1">
    <property type="entry name" value="WPP DOMAIN-INTERACTING TAIL-ANCHORED PROTEIN 1"/>
    <property type="match status" value="1"/>
</dbReference>
<evidence type="ECO:0000313" key="3">
    <source>
        <dbReference type="EMBL" id="RHN69339.1"/>
    </source>
</evidence>
<reference evidence="3" key="1">
    <citation type="journal article" date="2018" name="Nat. Plants">
        <title>Whole-genome landscape of Medicago truncatula symbiotic genes.</title>
        <authorList>
            <person name="Pecrix Y."/>
            <person name="Gamas P."/>
            <person name="Carrere S."/>
        </authorList>
    </citation>
    <scope>NUCLEOTIDE SEQUENCE</scope>
    <source>
        <tissue evidence="3">Leaves</tissue>
    </source>
</reference>